<protein>
    <submittedName>
        <fullName evidence="1">SIMPL domain-containing protein</fullName>
    </submittedName>
</protein>
<evidence type="ECO:0000313" key="1">
    <source>
        <dbReference type="EMBL" id="MBB6637567.1"/>
    </source>
</evidence>
<proteinExistence type="predicted"/>
<dbReference type="GO" id="GO:0006974">
    <property type="term" value="P:DNA damage response"/>
    <property type="evidence" value="ECO:0007669"/>
    <property type="project" value="TreeGrafter"/>
</dbReference>
<dbReference type="Pfam" id="PF04402">
    <property type="entry name" value="SIMPL"/>
    <property type="match status" value="1"/>
</dbReference>
<dbReference type="Proteomes" id="UP000535838">
    <property type="component" value="Unassembled WGS sequence"/>
</dbReference>
<dbReference type="InterPro" id="IPR052022">
    <property type="entry name" value="26kDa_periplasmic_antigen"/>
</dbReference>
<dbReference type="AlphaFoldDB" id="A0A841T6T8"/>
<dbReference type="Gene3D" id="3.30.70.2970">
    <property type="entry name" value="Protein of unknown function (DUF541), domain 2"/>
    <property type="match status" value="1"/>
</dbReference>
<dbReference type="PANTHER" id="PTHR34387">
    <property type="entry name" value="SLR1258 PROTEIN"/>
    <property type="match status" value="1"/>
</dbReference>
<gene>
    <name evidence="1" type="ORF">H7B67_25875</name>
</gene>
<sequence length="252" mass="26626">MGKKGLQTAAIALAVLLVGWIGFDGRGEVKPVSAETTNATAVNTITVGAEGSIKAEPDIAYVNFSVETRGADAKTAQQANADKFAAVEKVLYSTYGLSKQDVQTVGFNVQPEYNYTEKEGQVLKGYVATHSVKVSFRKLAEIGKLLDDLSAAGANRMNGVQFSTEKQEQYELEALKKAMANADAKAAVLATSAKKQLGEVLNIVQGEVSPIPVVQAESLQMAKAMASDAASTSIQGGQIEITTNVTVQYAMK</sequence>
<keyword evidence="2" id="KW-1185">Reference proteome</keyword>
<dbReference type="RefSeq" id="WP_185122781.1">
    <property type="nucleotide sequence ID" value="NZ_JACJVQ010000024.1"/>
</dbReference>
<accession>A0A841T6T8</accession>
<dbReference type="Gene3D" id="3.30.110.170">
    <property type="entry name" value="Protein of unknown function (DUF541), domain 1"/>
    <property type="match status" value="1"/>
</dbReference>
<dbReference type="InterPro" id="IPR007497">
    <property type="entry name" value="SIMPL/DUF541"/>
</dbReference>
<evidence type="ECO:0000313" key="2">
    <source>
        <dbReference type="Proteomes" id="UP000535838"/>
    </source>
</evidence>
<dbReference type="PANTHER" id="PTHR34387:SF1">
    <property type="entry name" value="PERIPLASMIC IMMUNOGENIC PROTEIN"/>
    <property type="match status" value="1"/>
</dbReference>
<reference evidence="1 2" key="1">
    <citation type="submission" date="2020-08" db="EMBL/GenBank/DDBJ databases">
        <title>Cohnella phylogeny.</title>
        <authorList>
            <person name="Dunlap C."/>
        </authorList>
    </citation>
    <scope>NUCLEOTIDE SEQUENCE [LARGE SCALE GENOMIC DNA]</scope>
    <source>
        <strain evidence="1 2">DSM 25241</strain>
    </source>
</reference>
<organism evidence="1 2">
    <name type="scientific">Cohnella thailandensis</name>
    <dbReference type="NCBI Taxonomy" id="557557"/>
    <lineage>
        <taxon>Bacteria</taxon>
        <taxon>Bacillati</taxon>
        <taxon>Bacillota</taxon>
        <taxon>Bacilli</taxon>
        <taxon>Bacillales</taxon>
        <taxon>Paenibacillaceae</taxon>
        <taxon>Cohnella</taxon>
    </lineage>
</organism>
<dbReference type="EMBL" id="JACJVQ010000024">
    <property type="protein sequence ID" value="MBB6637567.1"/>
    <property type="molecule type" value="Genomic_DNA"/>
</dbReference>
<name>A0A841T6T8_9BACL</name>
<comment type="caution">
    <text evidence="1">The sequence shown here is derived from an EMBL/GenBank/DDBJ whole genome shotgun (WGS) entry which is preliminary data.</text>
</comment>